<reference evidence="1 2" key="2">
    <citation type="journal article" date="2022" name="Mol. Ecol. Resour.">
        <title>The genomes of chicory, endive, great burdock and yacon provide insights into Asteraceae paleo-polyploidization history and plant inulin production.</title>
        <authorList>
            <person name="Fan W."/>
            <person name="Wang S."/>
            <person name="Wang H."/>
            <person name="Wang A."/>
            <person name="Jiang F."/>
            <person name="Liu H."/>
            <person name="Zhao H."/>
            <person name="Xu D."/>
            <person name="Zhang Y."/>
        </authorList>
    </citation>
    <scope>NUCLEOTIDE SEQUENCE [LARGE SCALE GENOMIC DNA]</scope>
    <source>
        <strain evidence="2">cv. Punajuju</strain>
        <tissue evidence="1">Leaves</tissue>
    </source>
</reference>
<comment type="caution">
    <text evidence="1">The sequence shown here is derived from an EMBL/GenBank/DDBJ whole genome shotgun (WGS) entry which is preliminary data.</text>
</comment>
<evidence type="ECO:0000313" key="2">
    <source>
        <dbReference type="Proteomes" id="UP001055811"/>
    </source>
</evidence>
<sequence>MGSESGYMIQSGKLSQSNNHSKRIVMQGRSAIGRRSSRNMGDDGGFTNVPATPTPEEHSTGVELEAEINAVDEMIFERIYA</sequence>
<reference evidence="2" key="1">
    <citation type="journal article" date="2022" name="Mol. Ecol. Resour.">
        <title>The genomes of chicory, endive, great burdock and yacon provide insights into Asteraceae palaeo-polyploidization history and plant inulin production.</title>
        <authorList>
            <person name="Fan W."/>
            <person name="Wang S."/>
            <person name="Wang H."/>
            <person name="Wang A."/>
            <person name="Jiang F."/>
            <person name="Liu H."/>
            <person name="Zhao H."/>
            <person name="Xu D."/>
            <person name="Zhang Y."/>
        </authorList>
    </citation>
    <scope>NUCLEOTIDE SEQUENCE [LARGE SCALE GENOMIC DNA]</scope>
    <source>
        <strain evidence="2">cv. Punajuju</strain>
    </source>
</reference>
<dbReference type="EMBL" id="CM042011">
    <property type="protein sequence ID" value="KAI3763589.1"/>
    <property type="molecule type" value="Genomic_DNA"/>
</dbReference>
<gene>
    <name evidence="1" type="ORF">L2E82_13546</name>
</gene>
<proteinExistence type="predicted"/>
<dbReference type="Proteomes" id="UP001055811">
    <property type="component" value="Linkage Group LG03"/>
</dbReference>
<keyword evidence="2" id="KW-1185">Reference proteome</keyword>
<name>A0ACB9EXB0_CICIN</name>
<organism evidence="1 2">
    <name type="scientific">Cichorium intybus</name>
    <name type="common">Chicory</name>
    <dbReference type="NCBI Taxonomy" id="13427"/>
    <lineage>
        <taxon>Eukaryota</taxon>
        <taxon>Viridiplantae</taxon>
        <taxon>Streptophyta</taxon>
        <taxon>Embryophyta</taxon>
        <taxon>Tracheophyta</taxon>
        <taxon>Spermatophyta</taxon>
        <taxon>Magnoliopsida</taxon>
        <taxon>eudicotyledons</taxon>
        <taxon>Gunneridae</taxon>
        <taxon>Pentapetalae</taxon>
        <taxon>asterids</taxon>
        <taxon>campanulids</taxon>
        <taxon>Asterales</taxon>
        <taxon>Asteraceae</taxon>
        <taxon>Cichorioideae</taxon>
        <taxon>Cichorieae</taxon>
        <taxon>Cichoriinae</taxon>
        <taxon>Cichorium</taxon>
    </lineage>
</organism>
<evidence type="ECO:0000313" key="1">
    <source>
        <dbReference type="EMBL" id="KAI3763589.1"/>
    </source>
</evidence>
<accession>A0ACB9EXB0</accession>
<protein>
    <submittedName>
        <fullName evidence="1">Uncharacterized protein</fullName>
    </submittedName>
</protein>